<dbReference type="GeneID" id="25289776"/>
<feature type="transmembrane region" description="Helical" evidence="5">
    <location>
        <begin position="72"/>
        <end position="93"/>
    </location>
</feature>
<dbReference type="PANTHER" id="PTHR31465:SF13">
    <property type="entry name" value="RTA1 DOMAIN PROTEIN-RELATED"/>
    <property type="match status" value="1"/>
</dbReference>
<keyword evidence="4 5" id="KW-0472">Membrane</keyword>
<proteinExistence type="predicted"/>
<feature type="transmembrane region" description="Helical" evidence="5">
    <location>
        <begin position="114"/>
        <end position="138"/>
    </location>
</feature>
<evidence type="ECO:0000313" key="6">
    <source>
        <dbReference type="EMBL" id="KIX10621.1"/>
    </source>
</evidence>
<organism evidence="6 7">
    <name type="scientific">Rhinocladiella mackenziei CBS 650.93</name>
    <dbReference type="NCBI Taxonomy" id="1442369"/>
    <lineage>
        <taxon>Eukaryota</taxon>
        <taxon>Fungi</taxon>
        <taxon>Dikarya</taxon>
        <taxon>Ascomycota</taxon>
        <taxon>Pezizomycotina</taxon>
        <taxon>Eurotiomycetes</taxon>
        <taxon>Chaetothyriomycetidae</taxon>
        <taxon>Chaetothyriales</taxon>
        <taxon>Herpotrichiellaceae</taxon>
        <taxon>Rhinocladiella</taxon>
    </lineage>
</organism>
<feature type="transmembrane region" description="Helical" evidence="5">
    <location>
        <begin position="15"/>
        <end position="33"/>
    </location>
</feature>
<evidence type="ECO:0000313" key="7">
    <source>
        <dbReference type="Proteomes" id="UP000053617"/>
    </source>
</evidence>
<dbReference type="PANTHER" id="PTHR31465">
    <property type="entry name" value="PROTEIN RTA1-RELATED"/>
    <property type="match status" value="1"/>
</dbReference>
<reference evidence="6 7" key="1">
    <citation type="submission" date="2015-01" db="EMBL/GenBank/DDBJ databases">
        <title>The Genome Sequence of Rhinocladiella mackenzie CBS 650.93.</title>
        <authorList>
            <consortium name="The Broad Institute Genomics Platform"/>
            <person name="Cuomo C."/>
            <person name="de Hoog S."/>
            <person name="Gorbushina A."/>
            <person name="Stielow B."/>
            <person name="Teixiera M."/>
            <person name="Abouelleil A."/>
            <person name="Chapman S.B."/>
            <person name="Priest M."/>
            <person name="Young S.K."/>
            <person name="Wortman J."/>
            <person name="Nusbaum C."/>
            <person name="Birren B."/>
        </authorList>
    </citation>
    <scope>NUCLEOTIDE SEQUENCE [LARGE SCALE GENOMIC DNA]</scope>
    <source>
        <strain evidence="6 7">CBS 650.93</strain>
    </source>
</reference>
<evidence type="ECO:0000256" key="4">
    <source>
        <dbReference type="ARBA" id="ARBA00023136"/>
    </source>
</evidence>
<feature type="transmembrane region" description="Helical" evidence="5">
    <location>
        <begin position="235"/>
        <end position="255"/>
    </location>
</feature>
<protein>
    <recommendedName>
        <fullName evidence="8">RTA1 domain protein</fullName>
    </recommendedName>
</protein>
<sequence length="346" mass="39332">MASADSLYTYNPSHALPIAFANVIGVSLVLHILQNFRYAYWRITFFMFWGGTVFMTGWILRTFSTYNQANLGLYIAQSVCIYGGPPIYSAAGYNILGRLMHYLPMHAPLNPDRVLYFFIYLGVLVESLTAAGAARIAAAADDLSVYKSGGTLITIGLVLQAMVESIFAGMVAWLHRRCVRSGTLPRNVRTICIMLYGTSVLVILRCVFRAIEAFSTFTSPESCSSLCQAFYDHEWYVYAFEAAPMVLYTYWLNIIHPGRFLPRQKNRYLDMDGTTERYGPGWIEQRATWWTFVDPFDIRNRVKGETRHEKFWEQPDKWPACDDGSFVEKTATNTSTGITRAEKMNS</sequence>
<feature type="transmembrane region" description="Helical" evidence="5">
    <location>
        <begin position="193"/>
        <end position="211"/>
    </location>
</feature>
<dbReference type="Proteomes" id="UP000053617">
    <property type="component" value="Unassembled WGS sequence"/>
</dbReference>
<feature type="transmembrane region" description="Helical" evidence="5">
    <location>
        <begin position="150"/>
        <end position="173"/>
    </location>
</feature>
<dbReference type="HOGENOM" id="CLU_033465_0_1_1"/>
<dbReference type="VEuPathDB" id="FungiDB:Z518_01705"/>
<keyword evidence="3 5" id="KW-1133">Transmembrane helix</keyword>
<evidence type="ECO:0008006" key="8">
    <source>
        <dbReference type="Google" id="ProtNLM"/>
    </source>
</evidence>
<accession>A0A0D2J4J2</accession>
<dbReference type="EMBL" id="KN847475">
    <property type="protein sequence ID" value="KIX10621.1"/>
    <property type="molecule type" value="Genomic_DNA"/>
</dbReference>
<dbReference type="AlphaFoldDB" id="A0A0D2J4J2"/>
<keyword evidence="7" id="KW-1185">Reference proteome</keyword>
<comment type="subcellular location">
    <subcellularLocation>
        <location evidence="1">Membrane</location>
        <topology evidence="1">Multi-pass membrane protein</topology>
    </subcellularLocation>
</comment>
<evidence type="ECO:0000256" key="5">
    <source>
        <dbReference type="SAM" id="Phobius"/>
    </source>
</evidence>
<name>A0A0D2J4J2_9EURO</name>
<dbReference type="InterPro" id="IPR007568">
    <property type="entry name" value="RTA1"/>
</dbReference>
<evidence type="ECO:0000256" key="1">
    <source>
        <dbReference type="ARBA" id="ARBA00004141"/>
    </source>
</evidence>
<gene>
    <name evidence="6" type="ORF">Z518_01705</name>
</gene>
<dbReference type="RefSeq" id="XP_013277757.1">
    <property type="nucleotide sequence ID" value="XM_013422303.1"/>
</dbReference>
<dbReference type="OrthoDB" id="3358017at2759"/>
<dbReference type="GO" id="GO:0016020">
    <property type="term" value="C:membrane"/>
    <property type="evidence" value="ECO:0007669"/>
    <property type="project" value="UniProtKB-SubCell"/>
</dbReference>
<evidence type="ECO:0000256" key="2">
    <source>
        <dbReference type="ARBA" id="ARBA00022692"/>
    </source>
</evidence>
<evidence type="ECO:0000256" key="3">
    <source>
        <dbReference type="ARBA" id="ARBA00022989"/>
    </source>
</evidence>
<keyword evidence="2 5" id="KW-0812">Transmembrane</keyword>
<dbReference type="Pfam" id="PF04479">
    <property type="entry name" value="RTA1"/>
    <property type="match status" value="1"/>
</dbReference>
<feature type="transmembrane region" description="Helical" evidence="5">
    <location>
        <begin position="40"/>
        <end position="60"/>
    </location>
</feature>